<dbReference type="Gene3D" id="1.10.510.10">
    <property type="entry name" value="Transferase(Phosphotransferase) domain 1"/>
    <property type="match status" value="1"/>
</dbReference>
<dbReference type="VEuPathDB" id="TriTrypDB:TCDM_08213"/>
<dbReference type="PANTHER" id="PTHR24345">
    <property type="entry name" value="SERINE/THREONINE-PROTEIN KINASE PLK"/>
    <property type="match status" value="1"/>
</dbReference>
<dbReference type="VEuPathDB" id="TriTrypDB:TcG_05571"/>
<feature type="domain" description="POLO box" evidence="11">
    <location>
        <begin position="505"/>
        <end position="598"/>
    </location>
</feature>
<dbReference type="GO" id="GO:0005524">
    <property type="term" value="F:ATP binding"/>
    <property type="evidence" value="ECO:0007669"/>
    <property type="project" value="UniProtKB-UniRule"/>
</dbReference>
<organism evidence="12 13">
    <name type="scientific">Trypanosoma cruzi</name>
    <dbReference type="NCBI Taxonomy" id="5693"/>
    <lineage>
        <taxon>Eukaryota</taxon>
        <taxon>Discoba</taxon>
        <taxon>Euglenozoa</taxon>
        <taxon>Kinetoplastea</taxon>
        <taxon>Metakinetoplastina</taxon>
        <taxon>Trypanosomatida</taxon>
        <taxon>Trypanosomatidae</taxon>
        <taxon>Trypanosoma</taxon>
        <taxon>Schizotrypanum</taxon>
    </lineage>
</organism>
<dbReference type="VEuPathDB" id="TriTrypDB:TcCLB.506513.160"/>
<dbReference type="EMBL" id="PRFA01000061">
    <property type="protein sequence ID" value="PWU89267.1"/>
    <property type="molecule type" value="Genomic_DNA"/>
</dbReference>
<dbReference type="PROSITE" id="PS00107">
    <property type="entry name" value="PROTEIN_KINASE_ATP"/>
    <property type="match status" value="1"/>
</dbReference>
<evidence type="ECO:0000313" key="12">
    <source>
        <dbReference type="EMBL" id="PWU89267.1"/>
    </source>
</evidence>
<dbReference type="PROSITE" id="PS50011">
    <property type="entry name" value="PROTEIN_KINASE_DOM"/>
    <property type="match status" value="1"/>
</dbReference>
<evidence type="ECO:0000256" key="8">
    <source>
        <dbReference type="RuleBase" id="RU361162"/>
    </source>
</evidence>
<dbReference type="FunFam" id="3.30.200.20:FF:000877">
    <property type="entry name" value="Serine/threonine-protein kinase PLK"/>
    <property type="match status" value="1"/>
</dbReference>
<evidence type="ECO:0000256" key="7">
    <source>
        <dbReference type="PROSITE-ProRule" id="PRU10141"/>
    </source>
</evidence>
<dbReference type="InterPro" id="IPR033701">
    <property type="entry name" value="POLO_box_1"/>
</dbReference>
<dbReference type="InterPro" id="IPR000719">
    <property type="entry name" value="Prot_kinase_dom"/>
</dbReference>
<dbReference type="PANTHER" id="PTHR24345:SF0">
    <property type="entry name" value="CELL CYCLE SERINE_THREONINE-PROTEIN KINASE CDC5_MSD2"/>
    <property type="match status" value="1"/>
</dbReference>
<dbReference type="PROSITE" id="PS50078">
    <property type="entry name" value="POLO_BOX"/>
    <property type="match status" value="2"/>
</dbReference>
<dbReference type="VEuPathDB" id="TriTrypDB:TcCL_ESM07076"/>
<dbReference type="Proteomes" id="UP000246121">
    <property type="component" value="Unassembled WGS sequence"/>
</dbReference>
<proteinExistence type="inferred from homology"/>
<dbReference type="VEuPathDB" id="TriTrypDB:BCY84_22065"/>
<dbReference type="FunFam" id="1.10.510.10:FF:000571">
    <property type="entry name" value="Maternal embryonic leucine zipper kinase"/>
    <property type="match status" value="1"/>
</dbReference>
<dbReference type="VEuPathDB" id="TriTrypDB:TcBrA4_0132960"/>
<dbReference type="GO" id="GO:0004674">
    <property type="term" value="F:protein serine/threonine kinase activity"/>
    <property type="evidence" value="ECO:0007669"/>
    <property type="project" value="UniProtKB-KW"/>
</dbReference>
<reference evidence="12 13" key="1">
    <citation type="journal article" date="2018" name="Microb. Genom.">
        <title>Expanding an expanded genome: long-read sequencing of Trypanosoma cruzi.</title>
        <authorList>
            <person name="Berna L."/>
            <person name="Rodriguez M."/>
            <person name="Chiribao M.L."/>
            <person name="Parodi-Talice A."/>
            <person name="Pita S."/>
            <person name="Rijo G."/>
            <person name="Alvarez-Valin F."/>
            <person name="Robello C."/>
        </authorList>
    </citation>
    <scope>NUCLEOTIDE SEQUENCE [LARGE SCALE GENOMIC DNA]</scope>
    <source>
        <strain evidence="12 13">Dm28c</strain>
    </source>
</reference>
<dbReference type="VEuPathDB" id="TriTrypDB:ECC02_001605"/>
<keyword evidence="6 7" id="KW-0067">ATP-binding</keyword>
<gene>
    <name evidence="12" type="ORF">C4B63_61g131</name>
</gene>
<feature type="region of interest" description="Disordered" evidence="9">
    <location>
        <begin position="1"/>
        <end position="31"/>
    </location>
</feature>
<dbReference type="VEuPathDB" id="TriTrypDB:TcYC6_0047790"/>
<keyword evidence="3" id="KW-0677">Repeat</keyword>
<sequence>MHQPQAQQPVMPARRFPSAQQPLSEKPEFREGSTLKEFDKQGRVVGRFRCGRLLGRGGFAKCYEVERDGESYALKVIDRSILQKTKTLQKLHSEISIHRRMKHKNIVNFIRTFQDDWNVYMLLEKCSNQTLMEISKRRTRFTVPETQHIMLQALAAIHYMHDQCVIHRDLKLGNMMMDAEMNVKIGDFGLAAELQYDGERKRTICGTPNYIAPEIIDSAHEGHSYEVDIWSLGVILYTLLVGEPPFQTSDVKATYRRIKQCRYEFPSRLDIPESGKELIHRILQSRPDHRPTLVEIRTHPFFRFPTPPSSAPPSLFPSSRRRMEVEGQQQPQKTWKGSETAPAAKTQREVLRPLNTNTVAPGRQPAQPGAASQALLYGGTVTNACNQGKVEEAGEPPCVDSARPLPGGVPKGERHFTAPRSTYYVLDDEERNHLTAVHDHLQKTLLGEVDHYGSEKPLMSLPPNNIGKVSKPLTMTTTTKAGGGGIETAEEDKGAKNEFPLPSVWVTDYADFSAKYGLCYRLSTSHTGVHFNDSTKMVWEPITGRVEYYARVKEVVSHNNAGVMHARDQRQAFHMETFPESLNKKVTLIKYFKSYLSRARNGREGVEVVRCSPYMDPTPVLLSEPHMIEDIVYVKRWLLTPHAMIFRLSNKTIQVCFHDKAEVILSSESRVVTYTDASGHRITVPLYSATSHSNEIASRLRYTKDILCELIQNREL</sequence>
<dbReference type="Pfam" id="PF00069">
    <property type="entry name" value="Pkinase"/>
    <property type="match status" value="1"/>
</dbReference>
<dbReference type="Gene3D" id="3.30.200.20">
    <property type="entry name" value="Phosphorylase Kinase, domain 1"/>
    <property type="match status" value="1"/>
</dbReference>
<keyword evidence="5 8" id="KW-0418">Kinase</keyword>
<dbReference type="CDD" id="cd13117">
    <property type="entry name" value="POLO_box_2"/>
    <property type="match status" value="1"/>
</dbReference>
<feature type="binding site" evidence="7">
    <location>
        <position position="75"/>
    </location>
    <ligand>
        <name>ATP</name>
        <dbReference type="ChEBI" id="CHEBI:30616"/>
    </ligand>
</feature>
<dbReference type="FunFam" id="3.30.1120.30:FF:000008">
    <property type="entry name" value="Serine/threonine-protein kinase PLK"/>
    <property type="match status" value="1"/>
</dbReference>
<evidence type="ECO:0000256" key="9">
    <source>
        <dbReference type="SAM" id="MobiDB-lite"/>
    </source>
</evidence>
<dbReference type="InterPro" id="IPR036947">
    <property type="entry name" value="POLO_box_dom_sf"/>
</dbReference>
<evidence type="ECO:0000259" key="11">
    <source>
        <dbReference type="PROSITE" id="PS50078"/>
    </source>
</evidence>
<dbReference type="VEuPathDB" id="TriTrypDB:TcCLB.508917.10"/>
<feature type="domain" description="POLO box" evidence="11">
    <location>
        <begin position="633"/>
        <end position="712"/>
    </location>
</feature>
<dbReference type="SUPFAM" id="SSF56112">
    <property type="entry name" value="Protein kinase-like (PK-like)"/>
    <property type="match status" value="1"/>
</dbReference>
<dbReference type="VEuPathDB" id="TriTrypDB:TCDM_08214"/>
<dbReference type="InterPro" id="IPR008271">
    <property type="entry name" value="Ser/Thr_kinase_AS"/>
</dbReference>
<keyword evidence="1 8" id="KW-0723">Serine/threonine-protein kinase</keyword>
<dbReference type="InterPro" id="IPR033695">
    <property type="entry name" value="POLO_box_2"/>
</dbReference>
<dbReference type="InterPro" id="IPR011009">
    <property type="entry name" value="Kinase-like_dom_sf"/>
</dbReference>
<dbReference type="Pfam" id="PF00659">
    <property type="entry name" value="POLO_box"/>
    <property type="match status" value="2"/>
</dbReference>
<dbReference type="InterPro" id="IPR017441">
    <property type="entry name" value="Protein_kinase_ATP_BS"/>
</dbReference>
<evidence type="ECO:0000256" key="2">
    <source>
        <dbReference type="ARBA" id="ARBA00022679"/>
    </source>
</evidence>
<dbReference type="GO" id="GO:0005634">
    <property type="term" value="C:nucleus"/>
    <property type="evidence" value="ECO:0007669"/>
    <property type="project" value="TreeGrafter"/>
</dbReference>
<feature type="domain" description="Protein kinase" evidence="10">
    <location>
        <begin position="48"/>
        <end position="302"/>
    </location>
</feature>
<comment type="caution">
    <text evidence="12">The sequence shown here is derived from an EMBL/GenBank/DDBJ whole genome shotgun (WGS) entry which is preliminary data.</text>
</comment>
<evidence type="ECO:0000256" key="4">
    <source>
        <dbReference type="ARBA" id="ARBA00022741"/>
    </source>
</evidence>
<dbReference type="Gene3D" id="3.30.1120.30">
    <property type="entry name" value="POLO box domain"/>
    <property type="match status" value="2"/>
</dbReference>
<dbReference type="VEuPathDB" id="TriTrypDB:TCSYLVIO_009111"/>
<dbReference type="CDD" id="cd14099">
    <property type="entry name" value="STKc_PLK"/>
    <property type="match status" value="1"/>
</dbReference>
<dbReference type="VEuPathDB" id="TriTrypDB:C3747_24g374"/>
<dbReference type="EC" id="2.7.11.21" evidence="8"/>
<dbReference type="InterPro" id="IPR000959">
    <property type="entry name" value="POLO_box_dom"/>
</dbReference>
<dbReference type="AlphaFoldDB" id="A0A2V2UY33"/>
<dbReference type="SMART" id="SM00220">
    <property type="entry name" value="S_TKc"/>
    <property type="match status" value="1"/>
</dbReference>
<evidence type="ECO:0000256" key="6">
    <source>
        <dbReference type="ARBA" id="ARBA00022840"/>
    </source>
</evidence>
<protein>
    <recommendedName>
        <fullName evidence="8">Serine/threonine-protein kinase PLK</fullName>
        <ecNumber evidence="8">2.7.11.21</ecNumber>
    </recommendedName>
    <alternativeName>
        <fullName evidence="8">Polo-like kinase</fullName>
    </alternativeName>
</protein>
<comment type="similarity">
    <text evidence="8">Belongs to the protein kinase superfamily. Ser/Thr protein kinase family. CDC5/Polo subfamily.</text>
</comment>
<dbReference type="CDD" id="cd13118">
    <property type="entry name" value="POLO_box_1"/>
    <property type="match status" value="1"/>
</dbReference>
<name>A0A2V2UY33_TRYCR</name>
<evidence type="ECO:0000256" key="3">
    <source>
        <dbReference type="ARBA" id="ARBA00022737"/>
    </source>
</evidence>
<evidence type="ECO:0000313" key="13">
    <source>
        <dbReference type="Proteomes" id="UP000246121"/>
    </source>
</evidence>
<evidence type="ECO:0000256" key="1">
    <source>
        <dbReference type="ARBA" id="ARBA00022527"/>
    </source>
</evidence>
<accession>A0A2V2UY33</accession>
<dbReference type="VEuPathDB" id="TriTrypDB:C4B63_61g131"/>
<keyword evidence="4 7" id="KW-0547">Nucleotide-binding</keyword>
<keyword evidence="2 8" id="KW-0808">Transferase</keyword>
<dbReference type="SUPFAM" id="SSF82615">
    <property type="entry name" value="Polo-box domain"/>
    <property type="match status" value="2"/>
</dbReference>
<dbReference type="VEuPathDB" id="TriTrypDB:Tc_MARK_7752"/>
<evidence type="ECO:0000256" key="5">
    <source>
        <dbReference type="ARBA" id="ARBA00022777"/>
    </source>
</evidence>
<comment type="catalytic activity">
    <reaction evidence="8">
        <text>L-threonyl-[protein] + ATP = O-phospho-L-threonyl-[protein] + ADP + H(+)</text>
        <dbReference type="Rhea" id="RHEA:46608"/>
        <dbReference type="Rhea" id="RHEA-COMP:11060"/>
        <dbReference type="Rhea" id="RHEA-COMP:11605"/>
        <dbReference type="ChEBI" id="CHEBI:15378"/>
        <dbReference type="ChEBI" id="CHEBI:30013"/>
        <dbReference type="ChEBI" id="CHEBI:30616"/>
        <dbReference type="ChEBI" id="CHEBI:61977"/>
        <dbReference type="ChEBI" id="CHEBI:456216"/>
        <dbReference type="EC" id="2.7.11.21"/>
    </reaction>
</comment>
<evidence type="ECO:0000259" key="10">
    <source>
        <dbReference type="PROSITE" id="PS50011"/>
    </source>
</evidence>
<dbReference type="PROSITE" id="PS00108">
    <property type="entry name" value="PROTEIN_KINASE_ST"/>
    <property type="match status" value="1"/>
</dbReference>